<gene>
    <name evidence="1" type="ORF">NCTC10815_02396</name>
</gene>
<reference evidence="1 2" key="1">
    <citation type="submission" date="2018-06" db="EMBL/GenBank/DDBJ databases">
        <authorList>
            <consortium name="Pathogen Informatics"/>
            <person name="Doyle S."/>
        </authorList>
    </citation>
    <scope>NUCLEOTIDE SEQUENCE [LARGE SCALE GENOMIC DNA]</scope>
    <source>
        <strain evidence="2">NCTC 10815</strain>
    </source>
</reference>
<evidence type="ECO:0000313" key="1">
    <source>
        <dbReference type="EMBL" id="STY45021.1"/>
    </source>
</evidence>
<dbReference type="Proteomes" id="UP000254879">
    <property type="component" value="Unassembled WGS sequence"/>
</dbReference>
<dbReference type="EMBL" id="UGPG01000001">
    <property type="protein sequence ID" value="STY45021.1"/>
    <property type="molecule type" value="Genomic_DNA"/>
</dbReference>
<organism evidence="1 2">
    <name type="scientific">Listeria grayi</name>
    <name type="common">Listeria murrayi</name>
    <dbReference type="NCBI Taxonomy" id="1641"/>
    <lineage>
        <taxon>Bacteria</taxon>
        <taxon>Bacillati</taxon>
        <taxon>Bacillota</taxon>
        <taxon>Bacilli</taxon>
        <taxon>Bacillales</taxon>
        <taxon>Listeriaceae</taxon>
        <taxon>Listeria</taxon>
    </lineage>
</organism>
<evidence type="ECO:0000313" key="2">
    <source>
        <dbReference type="Proteomes" id="UP000254879"/>
    </source>
</evidence>
<dbReference type="AlphaFoldDB" id="A0A378MFF9"/>
<sequence length="68" mass="8234">MCVFNKERFAETLFCMAKLPENFIVHQCYYQDWEMIVCLAENNRPLYRGLFYQEEWIIAEKFVIGGEN</sequence>
<protein>
    <submittedName>
        <fullName evidence="1">Uncharacterized protein</fullName>
    </submittedName>
</protein>
<name>A0A378MFF9_LISGR</name>
<proteinExistence type="predicted"/>
<accession>A0A378MFF9</accession>